<evidence type="ECO:0000313" key="4">
    <source>
        <dbReference type="EMBL" id="OBK26321.1"/>
    </source>
</evidence>
<comment type="caution">
    <text evidence="4">The sequence shown here is derived from an EMBL/GenBank/DDBJ whole genome shotgun (WGS) entry which is preliminary data.</text>
</comment>
<reference evidence="4 5" key="1">
    <citation type="submission" date="2016-06" db="EMBL/GenBank/DDBJ databases">
        <authorList>
            <person name="Kjaerup R.B."/>
            <person name="Dalgaard T.S."/>
            <person name="Juul-Madsen H.R."/>
        </authorList>
    </citation>
    <scope>NUCLEOTIDE SEQUENCE [LARGE SCALE GENOMIC DNA]</scope>
    <source>
        <strain evidence="4 5">1165133.8</strain>
    </source>
</reference>
<dbReference type="OrthoDB" id="4462868at2"/>
<protein>
    <recommendedName>
        <fullName evidence="3">DUF4190 domain-containing protein</fullName>
    </recommendedName>
</protein>
<sequence>MTASGGSSDEGVPGPTVPGAPIPENPWASPAVDYPPPSHYPWDAGGYPPPMPGYQPYGASPPGYPNPAPPPMPGPYGAAPYPPPSYAYPGYAGYPGAGYAMQSGMNTMAMVSLVAGILGIFCCIGSIVSLVCGGVGLSQIKRTHEEGFGLAVAGIVISTATLLVVFVLMTIGLGSR</sequence>
<evidence type="ECO:0000313" key="5">
    <source>
        <dbReference type="Proteomes" id="UP000093928"/>
    </source>
</evidence>
<evidence type="ECO:0000259" key="3">
    <source>
        <dbReference type="Pfam" id="PF13828"/>
    </source>
</evidence>
<name>A0A1A3NWJ5_MYCAS</name>
<accession>A0A1A3NWJ5</accession>
<dbReference type="InterPro" id="IPR025241">
    <property type="entry name" value="DUF4190"/>
</dbReference>
<feature type="transmembrane region" description="Helical" evidence="2">
    <location>
        <begin position="148"/>
        <end position="173"/>
    </location>
</feature>
<dbReference type="Pfam" id="PF13828">
    <property type="entry name" value="DUF4190"/>
    <property type="match status" value="1"/>
</dbReference>
<keyword evidence="2" id="KW-1133">Transmembrane helix</keyword>
<feature type="domain" description="DUF4190" evidence="3">
    <location>
        <begin position="108"/>
        <end position="167"/>
    </location>
</feature>
<dbReference type="RefSeq" id="WP_065144541.1">
    <property type="nucleotide sequence ID" value="NZ_LZLS01000122.1"/>
</dbReference>
<dbReference type="Proteomes" id="UP000093928">
    <property type="component" value="Unassembled WGS sequence"/>
</dbReference>
<feature type="transmembrane region" description="Helical" evidence="2">
    <location>
        <begin position="111"/>
        <end position="136"/>
    </location>
</feature>
<organism evidence="4 5">
    <name type="scientific">Mycobacterium asiaticum</name>
    <dbReference type="NCBI Taxonomy" id="1790"/>
    <lineage>
        <taxon>Bacteria</taxon>
        <taxon>Bacillati</taxon>
        <taxon>Actinomycetota</taxon>
        <taxon>Actinomycetes</taxon>
        <taxon>Mycobacteriales</taxon>
        <taxon>Mycobacteriaceae</taxon>
        <taxon>Mycobacterium</taxon>
    </lineage>
</organism>
<evidence type="ECO:0000256" key="1">
    <source>
        <dbReference type="SAM" id="MobiDB-lite"/>
    </source>
</evidence>
<dbReference type="EMBL" id="LZLS01000122">
    <property type="protein sequence ID" value="OBK26321.1"/>
    <property type="molecule type" value="Genomic_DNA"/>
</dbReference>
<feature type="region of interest" description="Disordered" evidence="1">
    <location>
        <begin position="1"/>
        <end position="30"/>
    </location>
</feature>
<keyword evidence="2" id="KW-0812">Transmembrane</keyword>
<gene>
    <name evidence="4" type="ORF">A5634_25055</name>
</gene>
<dbReference type="AlphaFoldDB" id="A0A1A3NWJ5"/>
<feature type="compositionally biased region" description="Pro residues" evidence="1">
    <location>
        <begin position="15"/>
        <end position="24"/>
    </location>
</feature>
<keyword evidence="2" id="KW-0472">Membrane</keyword>
<proteinExistence type="predicted"/>
<evidence type="ECO:0000256" key="2">
    <source>
        <dbReference type="SAM" id="Phobius"/>
    </source>
</evidence>